<dbReference type="EMBL" id="PCWA01000069">
    <property type="protein sequence ID" value="PIQ89154.1"/>
    <property type="molecule type" value="Genomic_DNA"/>
</dbReference>
<keyword evidence="1" id="KW-0732">Signal</keyword>
<evidence type="ECO:0000313" key="3">
    <source>
        <dbReference type="Proteomes" id="UP000229641"/>
    </source>
</evidence>
<name>A0A2H0LZR4_9BACT</name>
<proteinExistence type="predicted"/>
<protein>
    <recommendedName>
        <fullName evidence="4">DUF4390 domain-containing protein</fullName>
    </recommendedName>
</protein>
<dbReference type="AlphaFoldDB" id="A0A2H0LZR4"/>
<feature type="chain" id="PRO_5013964044" description="DUF4390 domain-containing protein" evidence="1">
    <location>
        <begin position="24"/>
        <end position="182"/>
    </location>
</feature>
<organism evidence="2 3">
    <name type="scientific">Candidatus Ghiorseimicrobium undicola</name>
    <dbReference type="NCBI Taxonomy" id="1974746"/>
    <lineage>
        <taxon>Bacteria</taxon>
        <taxon>Pseudomonadati</taxon>
        <taxon>Candidatus Omnitrophota</taxon>
        <taxon>Candidatus Ghiorseimicrobium</taxon>
    </lineage>
</organism>
<comment type="caution">
    <text evidence="2">The sequence shown here is derived from an EMBL/GenBank/DDBJ whole genome shotgun (WGS) entry which is preliminary data.</text>
</comment>
<evidence type="ECO:0000256" key="1">
    <source>
        <dbReference type="SAM" id="SignalP"/>
    </source>
</evidence>
<evidence type="ECO:0008006" key="4">
    <source>
        <dbReference type="Google" id="ProtNLM"/>
    </source>
</evidence>
<feature type="signal peptide" evidence="1">
    <location>
        <begin position="1"/>
        <end position="23"/>
    </location>
</feature>
<evidence type="ECO:0000313" key="2">
    <source>
        <dbReference type="EMBL" id="PIQ89154.1"/>
    </source>
</evidence>
<dbReference type="Proteomes" id="UP000229641">
    <property type="component" value="Unassembled WGS sequence"/>
</dbReference>
<gene>
    <name evidence="2" type="ORF">COV72_04515</name>
</gene>
<accession>A0A2H0LZR4</accession>
<sequence>MKKIISFFISVSILLSPAVYVFAQEDKPESGVFIIRKAHELQETTVGVEAYLNNGMLEVTVSARMYGAKPKIFNAVIMGPKLGRLSSETRKMIFATGEEEEPFFTEELEGKFLRTSKKKESKKAAGTLTKEAMKFKIPKEKILPGKKYKLWIKVESMQNIKPIQTFKFELDNLAELIHGNTP</sequence>
<reference evidence="2 3" key="1">
    <citation type="submission" date="2017-09" db="EMBL/GenBank/DDBJ databases">
        <title>Depth-based differentiation of microbial function through sediment-hosted aquifers and enrichment of novel symbionts in the deep terrestrial subsurface.</title>
        <authorList>
            <person name="Probst A.J."/>
            <person name="Ladd B."/>
            <person name="Jarett J.K."/>
            <person name="Geller-Mcgrath D.E."/>
            <person name="Sieber C.M."/>
            <person name="Emerson J.B."/>
            <person name="Anantharaman K."/>
            <person name="Thomas B.C."/>
            <person name="Malmstrom R."/>
            <person name="Stieglmeier M."/>
            <person name="Klingl A."/>
            <person name="Woyke T."/>
            <person name="Ryan C.M."/>
            <person name="Banfield J.F."/>
        </authorList>
    </citation>
    <scope>NUCLEOTIDE SEQUENCE [LARGE SCALE GENOMIC DNA]</scope>
    <source>
        <strain evidence="2">CG11_big_fil_rev_8_21_14_0_20_42_13</strain>
    </source>
</reference>